<reference evidence="1 2" key="1">
    <citation type="journal article" date="2000" name="DNA Res.">
        <title>Complete genome structure of the nitrogen-fixing symbiotic bacterium Mesorhizobium loti.</title>
        <authorList>
            <person name="Kaneko T."/>
            <person name="Nakamura Y."/>
            <person name="Sato S."/>
            <person name="Asamizu E."/>
            <person name="Kato T."/>
            <person name="Sasamoto S."/>
            <person name="Watanabe A."/>
            <person name="Idesawa K."/>
            <person name="Ishikawa A."/>
            <person name="Kawashima K."/>
            <person name="Kimura T."/>
            <person name="Kishida Y."/>
            <person name="Kiyokawa C."/>
            <person name="Kohara M."/>
            <person name="Matsumoto M."/>
            <person name="Matsuno A."/>
            <person name="Mochizuki Y."/>
            <person name="Nakayama S."/>
            <person name="Nakazaki N."/>
            <person name="Shimpo S."/>
            <person name="Sugimoto M."/>
            <person name="Takeuchi C."/>
            <person name="Yamada M."/>
            <person name="Tabata S."/>
        </authorList>
    </citation>
    <scope>NUCLEOTIDE SEQUENCE [LARGE SCALE GENOMIC DNA]</scope>
    <source>
        <strain evidence="2">LMG 29417 / CECT 9101 / MAFF 303099</strain>
        <plasmid evidence="1 2">pMLa</plasmid>
    </source>
</reference>
<protein>
    <submittedName>
        <fullName evidence="1">Mll9325 protein</fullName>
    </submittedName>
</protein>
<dbReference type="AlphaFoldDB" id="Q981L5"/>
<dbReference type="Proteomes" id="UP000000552">
    <property type="component" value="Plasmid pMLa"/>
</dbReference>
<gene>
    <name evidence="1" type="ordered locus">mll9325</name>
</gene>
<proteinExistence type="predicted"/>
<evidence type="ECO:0000313" key="2">
    <source>
        <dbReference type="Proteomes" id="UP000000552"/>
    </source>
</evidence>
<evidence type="ECO:0000313" key="1">
    <source>
        <dbReference type="EMBL" id="BAB54694.1"/>
    </source>
</evidence>
<geneLocation type="plasmid" evidence="1 2">
    <name>pMLa</name>
</geneLocation>
<dbReference type="EMBL" id="BA000013">
    <property type="protein sequence ID" value="BAB54694.1"/>
    <property type="molecule type" value="Genomic_DNA"/>
</dbReference>
<dbReference type="KEGG" id="mlo:mll9325"/>
<dbReference type="PATRIC" id="fig|266835.9.peg.7102"/>
<accession>Q981L5</accession>
<dbReference type="HOGENOM" id="CLU_1523967_0_0_5"/>
<organism evidence="1 2">
    <name type="scientific">Mesorhizobium japonicum (strain LMG 29417 / CECT 9101 / MAFF 303099)</name>
    <name type="common">Mesorhizobium loti (strain MAFF 303099)</name>
    <dbReference type="NCBI Taxonomy" id="266835"/>
    <lineage>
        <taxon>Bacteria</taxon>
        <taxon>Pseudomonadati</taxon>
        <taxon>Pseudomonadota</taxon>
        <taxon>Alphaproteobacteria</taxon>
        <taxon>Hyphomicrobiales</taxon>
        <taxon>Phyllobacteriaceae</taxon>
        <taxon>Mesorhizobium</taxon>
    </lineage>
</organism>
<sequence length="176" mass="19967">MADETNFSKDKRHRFLSRAATAAWDAIIITHSAFRFIGVPSAFEQQMIHDELELYERLLTKVESDDRVSRKRLERLKEGLKERLEALATRKDDLLTISEIGVDQIIVDEAQEFSYAQIDIMCSSPCGVKVPAQLANAELHIIKLECLQELHQGVGWPIAGSPSLQRLETRKSALLH</sequence>
<name>Q981L5_RHILO</name>
<keyword evidence="1" id="KW-0614">Plasmid</keyword>